<protein>
    <recommendedName>
        <fullName evidence="2">histidine kinase</fullName>
        <ecNumber evidence="2">2.7.13.3</ecNumber>
    </recommendedName>
</protein>
<dbReference type="SMART" id="SM00388">
    <property type="entry name" value="HisKA"/>
    <property type="match status" value="1"/>
</dbReference>
<evidence type="ECO:0000256" key="2">
    <source>
        <dbReference type="ARBA" id="ARBA00012438"/>
    </source>
</evidence>
<dbReference type="GO" id="GO:0005524">
    <property type="term" value="F:ATP binding"/>
    <property type="evidence" value="ECO:0007669"/>
    <property type="project" value="UniProtKB-KW"/>
</dbReference>
<dbReference type="PANTHER" id="PTHR43065:SF10">
    <property type="entry name" value="PEROXIDE STRESS-ACTIVATED HISTIDINE KINASE MAK3"/>
    <property type="match status" value="1"/>
</dbReference>
<comment type="catalytic activity">
    <reaction evidence="1">
        <text>ATP + protein L-histidine = ADP + protein N-phospho-L-histidine.</text>
        <dbReference type="EC" id="2.7.13.3"/>
    </reaction>
</comment>
<dbReference type="Gene3D" id="3.30.565.10">
    <property type="entry name" value="Histidine kinase-like ATPase, C-terminal domain"/>
    <property type="match status" value="1"/>
</dbReference>
<name>A0A398AZ64_9BACI</name>
<keyword evidence="10" id="KW-0449">Lipoprotein</keyword>
<reference evidence="14 15" key="1">
    <citation type="submission" date="2018-08" db="EMBL/GenBank/DDBJ databases">
        <title>Bacillus jemisoniae sp. nov., Bacillus chryseoplanitiae sp. nov., Bacillus resnikiae sp. nov., and Bacillus frankliniae sp. nov., isolated from Viking spacecraft and associated surfaces.</title>
        <authorList>
            <person name="Seuylemezian A."/>
            <person name="Vaishampayan P."/>
        </authorList>
    </citation>
    <scope>NUCLEOTIDE SEQUENCE [LARGE SCALE GENOMIC DNA]</scope>
    <source>
        <strain evidence="14 15">JJ-247</strain>
    </source>
</reference>
<evidence type="ECO:0000256" key="11">
    <source>
        <dbReference type="SAM" id="Coils"/>
    </source>
</evidence>
<dbReference type="CDD" id="cd00082">
    <property type="entry name" value="HisKA"/>
    <property type="match status" value="1"/>
</dbReference>
<keyword evidence="12" id="KW-0472">Membrane</keyword>
<proteinExistence type="predicted"/>
<dbReference type="InterPro" id="IPR036097">
    <property type="entry name" value="HisK_dim/P_sf"/>
</dbReference>
<dbReference type="GO" id="GO:0000155">
    <property type="term" value="F:phosphorelay sensor kinase activity"/>
    <property type="evidence" value="ECO:0007669"/>
    <property type="project" value="InterPro"/>
</dbReference>
<evidence type="ECO:0000259" key="13">
    <source>
        <dbReference type="PROSITE" id="PS50109"/>
    </source>
</evidence>
<dbReference type="InterPro" id="IPR003661">
    <property type="entry name" value="HisK_dim/P_dom"/>
</dbReference>
<dbReference type="Proteomes" id="UP000265816">
    <property type="component" value="Unassembled WGS sequence"/>
</dbReference>
<dbReference type="PROSITE" id="PS50109">
    <property type="entry name" value="HIS_KIN"/>
    <property type="match status" value="1"/>
</dbReference>
<dbReference type="OrthoDB" id="9784397at2"/>
<dbReference type="Pfam" id="PF00497">
    <property type="entry name" value="SBP_bac_3"/>
    <property type="match status" value="1"/>
</dbReference>
<dbReference type="PANTHER" id="PTHR43065">
    <property type="entry name" value="SENSOR HISTIDINE KINASE"/>
    <property type="match status" value="1"/>
</dbReference>
<evidence type="ECO:0000256" key="10">
    <source>
        <dbReference type="ARBA" id="ARBA00023288"/>
    </source>
</evidence>
<keyword evidence="12" id="KW-0812">Transmembrane</keyword>
<evidence type="ECO:0000256" key="4">
    <source>
        <dbReference type="ARBA" id="ARBA00022679"/>
    </source>
</evidence>
<gene>
    <name evidence="14" type="ORF">D1970_20595</name>
</gene>
<sequence>MNKKLWSLSCFFLVILFLQPVGYRAEIHTGPEKLERKVYKIAGEQYMPPFSYVDNNGNLTGFSVELFKEIAKRENIEFKFIPMNTYKAVSLLKNGELDGILGMKYSQSIRSQYLYSDPYFMMTDTVVVPKVDAGQMRTLTDLRDRTVIMQEDEAALSMMNNVRGAEISLALNTRDAFTLLKDNRADVLLTNKWTASHYLNEMGMKSQFEMIDGLTGTSSELVFVLHPNHHKLASAVNKSIAELKKNGDYSALHEEWFYDVKDERLEELRKWLLALIVFSVLILTALSAISLWNQKLQKEVKKQTQQLKKANSMLQQKQQELTQADQFKENIFHHIYSGIITFDNQHCLTSMNRRARAILKLQYIEKPKSDDIWSLPIMRLVFKEWQSLPENNGKEEYFSKEIEFEEEGKRRSILFRVIPFEGENAEPEGYLITLADRSEERMLERKLALREKMGALGQLVAGVAHEIRNPLTTVKMFIDILPRKYEDPAYQEELLRHVPEAVRRMNRIVESLLGYSRHNEAKKEYFQLKECVQSIVSIMEPTLRKNGVELKVVVDEDTLGFADKSQIGQILLNFMINGLDAMENSEEKAMTVTAGSEGQLCYITVSDSGCGIENGALDHLFEPFYTTKSKGVGIGLSLCYQWAEENNGTVEARPLETGAEFTVKFPAAGKGENT</sequence>
<evidence type="ECO:0000313" key="15">
    <source>
        <dbReference type="Proteomes" id="UP000265816"/>
    </source>
</evidence>
<dbReference type="SUPFAM" id="SSF47384">
    <property type="entry name" value="Homodimeric domain of signal transducing histidine kinase"/>
    <property type="match status" value="1"/>
</dbReference>
<evidence type="ECO:0000256" key="12">
    <source>
        <dbReference type="SAM" id="Phobius"/>
    </source>
</evidence>
<keyword evidence="4" id="KW-0808">Transferase</keyword>
<keyword evidence="3" id="KW-0597">Phosphoprotein</keyword>
<keyword evidence="9" id="KW-0564">Palmitate</keyword>
<keyword evidence="11" id="KW-0175">Coiled coil</keyword>
<comment type="caution">
    <text evidence="14">The sequence shown here is derived from an EMBL/GenBank/DDBJ whole genome shotgun (WGS) entry which is preliminary data.</text>
</comment>
<dbReference type="SUPFAM" id="SSF55874">
    <property type="entry name" value="ATPase domain of HSP90 chaperone/DNA topoisomerase II/histidine kinase"/>
    <property type="match status" value="1"/>
</dbReference>
<evidence type="ECO:0000256" key="3">
    <source>
        <dbReference type="ARBA" id="ARBA00022553"/>
    </source>
</evidence>
<dbReference type="InterPro" id="IPR001638">
    <property type="entry name" value="Solute-binding_3/MltF_N"/>
</dbReference>
<evidence type="ECO:0000256" key="6">
    <source>
        <dbReference type="ARBA" id="ARBA00022777"/>
    </source>
</evidence>
<keyword evidence="5" id="KW-0547">Nucleotide-binding</keyword>
<feature type="coiled-coil region" evidence="11">
    <location>
        <begin position="293"/>
        <end position="324"/>
    </location>
</feature>
<dbReference type="Gene3D" id="3.40.190.10">
    <property type="entry name" value="Periplasmic binding protein-like II"/>
    <property type="match status" value="2"/>
</dbReference>
<dbReference type="SMART" id="SM00062">
    <property type="entry name" value="PBPb"/>
    <property type="match status" value="1"/>
</dbReference>
<keyword evidence="7" id="KW-0067">ATP-binding</keyword>
<keyword evidence="15" id="KW-1185">Reference proteome</keyword>
<dbReference type="EMBL" id="QWVT01000045">
    <property type="protein sequence ID" value="RID81968.1"/>
    <property type="molecule type" value="Genomic_DNA"/>
</dbReference>
<organism evidence="14 15">
    <name type="scientific">Mesobacillus zeae</name>
    <dbReference type="NCBI Taxonomy" id="1917180"/>
    <lineage>
        <taxon>Bacteria</taxon>
        <taxon>Bacillati</taxon>
        <taxon>Bacillota</taxon>
        <taxon>Bacilli</taxon>
        <taxon>Bacillales</taxon>
        <taxon>Bacillaceae</taxon>
        <taxon>Mesobacillus</taxon>
    </lineage>
</organism>
<dbReference type="Pfam" id="PF02518">
    <property type="entry name" value="HATPase_c"/>
    <property type="match status" value="1"/>
</dbReference>
<feature type="transmembrane region" description="Helical" evidence="12">
    <location>
        <begin position="271"/>
        <end position="292"/>
    </location>
</feature>
<evidence type="ECO:0000256" key="7">
    <source>
        <dbReference type="ARBA" id="ARBA00022840"/>
    </source>
</evidence>
<keyword evidence="6" id="KW-0418">Kinase</keyword>
<evidence type="ECO:0000256" key="9">
    <source>
        <dbReference type="ARBA" id="ARBA00023139"/>
    </source>
</evidence>
<dbReference type="AlphaFoldDB" id="A0A398AZ64"/>
<keyword evidence="12" id="KW-1133">Transmembrane helix</keyword>
<dbReference type="InterPro" id="IPR005467">
    <property type="entry name" value="His_kinase_dom"/>
</dbReference>
<dbReference type="InterPro" id="IPR036890">
    <property type="entry name" value="HATPase_C_sf"/>
</dbReference>
<dbReference type="SMART" id="SM00387">
    <property type="entry name" value="HATPase_c"/>
    <property type="match status" value="1"/>
</dbReference>
<dbReference type="RefSeq" id="WP_119114728.1">
    <property type="nucleotide sequence ID" value="NZ_CBCSEO010000020.1"/>
</dbReference>
<evidence type="ECO:0000313" key="14">
    <source>
        <dbReference type="EMBL" id="RID81968.1"/>
    </source>
</evidence>
<dbReference type="InterPro" id="IPR003594">
    <property type="entry name" value="HATPase_dom"/>
</dbReference>
<accession>A0A398AZ64</accession>
<dbReference type="InterPro" id="IPR035965">
    <property type="entry name" value="PAS-like_dom_sf"/>
</dbReference>
<dbReference type="Gene3D" id="3.30.450.20">
    <property type="entry name" value="PAS domain"/>
    <property type="match status" value="1"/>
</dbReference>
<dbReference type="EC" id="2.7.13.3" evidence="2"/>
<dbReference type="SUPFAM" id="SSF53850">
    <property type="entry name" value="Periplasmic binding protein-like II"/>
    <property type="match status" value="1"/>
</dbReference>
<dbReference type="InterPro" id="IPR004358">
    <property type="entry name" value="Sig_transdc_His_kin-like_C"/>
</dbReference>
<dbReference type="Pfam" id="PF00512">
    <property type="entry name" value="HisKA"/>
    <property type="match status" value="1"/>
</dbReference>
<dbReference type="PRINTS" id="PR00344">
    <property type="entry name" value="BCTRLSENSOR"/>
</dbReference>
<evidence type="ECO:0000256" key="1">
    <source>
        <dbReference type="ARBA" id="ARBA00000085"/>
    </source>
</evidence>
<evidence type="ECO:0000256" key="8">
    <source>
        <dbReference type="ARBA" id="ARBA00023012"/>
    </source>
</evidence>
<keyword evidence="8" id="KW-0902">Two-component regulatory system</keyword>
<evidence type="ECO:0000256" key="5">
    <source>
        <dbReference type="ARBA" id="ARBA00022741"/>
    </source>
</evidence>
<dbReference type="Gene3D" id="1.10.287.130">
    <property type="match status" value="1"/>
</dbReference>
<feature type="domain" description="Histidine kinase" evidence="13">
    <location>
        <begin position="462"/>
        <end position="669"/>
    </location>
</feature>
<dbReference type="SUPFAM" id="SSF55785">
    <property type="entry name" value="PYP-like sensor domain (PAS domain)"/>
    <property type="match status" value="1"/>
</dbReference>